<name>A0A8H7VQ93_9FUNG</name>
<dbReference type="AlphaFoldDB" id="A0A8H7VQ93"/>
<organism evidence="2 3">
    <name type="scientific">Circinella minor</name>
    <dbReference type="NCBI Taxonomy" id="1195481"/>
    <lineage>
        <taxon>Eukaryota</taxon>
        <taxon>Fungi</taxon>
        <taxon>Fungi incertae sedis</taxon>
        <taxon>Mucoromycota</taxon>
        <taxon>Mucoromycotina</taxon>
        <taxon>Mucoromycetes</taxon>
        <taxon>Mucorales</taxon>
        <taxon>Lichtheimiaceae</taxon>
        <taxon>Circinella</taxon>
    </lineage>
</organism>
<comment type="caution">
    <text evidence="2">The sequence shown here is derived from an EMBL/GenBank/DDBJ whole genome shotgun (WGS) entry which is preliminary data.</text>
</comment>
<sequence length="483" mass="56277">MSCFCCNCFSSSKRHNQLSLEPEEEPNAFDLTWRNYLLPTSCCCIPNIFKRNQRIRLDDDDDIIDDELFISPHDQQPHFFDNSNSNNRYHGRAVRGYLDDPRDWEFDSMLAEGGEFPPAGFVTRNPFGRKNSNKKKRKHRKHNQHNNYPRVIQQNDDDQEIFSEEIQDAEFLGDDQIAHLAYERSKNMDPYGEEGYIDSTYGRPLSQEMQPPPTQKEFYAPRTMPSYYFVDQEDNEDCYEDQQQHDNNKGNIVVQEHEYYQQQQQEQQEQERRDHQQQNEASSSTAPVVTTVAEQAQDLLSERLDDLTDKLIYIRKNMIDMNNKKEQEPDNTTLRTINKNNDNNDDHNDDQNDNDSIKKGPESDKTASDMDSIASEALNEYEQPDDDDDEHERRRRSAASQYKFPFSGGDSPPFGSDHHPFSYFTEHNNNKNKNKHKHKHTASSSSLSSSYSRRHSALVDDDNNTPGLTIRGVLDFGKKWLGS</sequence>
<feature type="region of interest" description="Disordered" evidence="1">
    <location>
        <begin position="323"/>
        <end position="468"/>
    </location>
</feature>
<feature type="compositionally biased region" description="Polar residues" evidence="1">
    <location>
        <begin position="279"/>
        <end position="290"/>
    </location>
</feature>
<feature type="compositionally biased region" description="Basic residues" evidence="1">
    <location>
        <begin position="131"/>
        <end position="144"/>
    </location>
</feature>
<feature type="compositionally biased region" description="Basic residues" evidence="1">
    <location>
        <begin position="430"/>
        <end position="441"/>
    </location>
</feature>
<evidence type="ECO:0000256" key="1">
    <source>
        <dbReference type="SAM" id="MobiDB-lite"/>
    </source>
</evidence>
<feature type="compositionally biased region" description="Basic and acidic residues" evidence="1">
    <location>
        <begin position="342"/>
        <end position="368"/>
    </location>
</feature>
<keyword evidence="3" id="KW-1185">Reference proteome</keyword>
<dbReference type="EMBL" id="JAEPRB010000008">
    <property type="protein sequence ID" value="KAG2227377.1"/>
    <property type="molecule type" value="Genomic_DNA"/>
</dbReference>
<evidence type="ECO:0000313" key="3">
    <source>
        <dbReference type="Proteomes" id="UP000646827"/>
    </source>
</evidence>
<accession>A0A8H7VQ93</accession>
<gene>
    <name evidence="2" type="ORF">INT45_004333</name>
</gene>
<evidence type="ECO:0000313" key="2">
    <source>
        <dbReference type="EMBL" id="KAG2227377.1"/>
    </source>
</evidence>
<feature type="region of interest" description="Disordered" evidence="1">
    <location>
        <begin position="120"/>
        <end position="148"/>
    </location>
</feature>
<protein>
    <submittedName>
        <fullName evidence="2">Uncharacterized protein</fullName>
    </submittedName>
</protein>
<dbReference type="OrthoDB" id="2289342at2759"/>
<proteinExistence type="predicted"/>
<feature type="compositionally biased region" description="Polar residues" evidence="1">
    <location>
        <begin position="330"/>
        <end position="339"/>
    </location>
</feature>
<reference evidence="2 3" key="1">
    <citation type="submission" date="2020-12" db="EMBL/GenBank/DDBJ databases">
        <title>Metabolic potential, ecology and presence of endohyphal bacteria is reflected in genomic diversity of Mucoromycotina.</title>
        <authorList>
            <person name="Muszewska A."/>
            <person name="Okrasinska A."/>
            <person name="Steczkiewicz K."/>
            <person name="Drgas O."/>
            <person name="Orlowska M."/>
            <person name="Perlinska-Lenart U."/>
            <person name="Aleksandrzak-Piekarczyk T."/>
            <person name="Szatraj K."/>
            <person name="Zielenkiewicz U."/>
            <person name="Pilsyk S."/>
            <person name="Malc E."/>
            <person name="Mieczkowski P."/>
            <person name="Kruszewska J.S."/>
            <person name="Biernat P."/>
            <person name="Pawlowska J."/>
        </authorList>
    </citation>
    <scope>NUCLEOTIDE SEQUENCE [LARGE SCALE GENOMIC DNA]</scope>
    <source>
        <strain evidence="2 3">CBS 142.35</strain>
    </source>
</reference>
<feature type="compositionally biased region" description="Low complexity" evidence="1">
    <location>
        <begin position="442"/>
        <end position="451"/>
    </location>
</feature>
<feature type="region of interest" description="Disordered" evidence="1">
    <location>
        <begin position="259"/>
        <end position="290"/>
    </location>
</feature>
<dbReference type="Proteomes" id="UP000646827">
    <property type="component" value="Unassembled WGS sequence"/>
</dbReference>